<organism evidence="9 10">
    <name type="scientific">Cloacibacillus porcorum</name>
    <dbReference type="NCBI Taxonomy" id="1197717"/>
    <lineage>
        <taxon>Bacteria</taxon>
        <taxon>Thermotogati</taxon>
        <taxon>Synergistota</taxon>
        <taxon>Synergistia</taxon>
        <taxon>Synergistales</taxon>
        <taxon>Synergistaceae</taxon>
        <taxon>Cloacibacillus</taxon>
    </lineage>
</organism>
<evidence type="ECO:0008006" key="11">
    <source>
        <dbReference type="Google" id="ProtNLM"/>
    </source>
</evidence>
<evidence type="ECO:0000313" key="10">
    <source>
        <dbReference type="Proteomes" id="UP000093044"/>
    </source>
</evidence>
<dbReference type="InterPro" id="IPR001734">
    <property type="entry name" value="Na/solute_symporter"/>
</dbReference>
<evidence type="ECO:0000256" key="3">
    <source>
        <dbReference type="ARBA" id="ARBA00022448"/>
    </source>
</evidence>
<feature type="transmembrane region" description="Helical" evidence="8">
    <location>
        <begin position="186"/>
        <end position="210"/>
    </location>
</feature>
<feature type="transmembrane region" description="Helical" evidence="8">
    <location>
        <begin position="355"/>
        <end position="377"/>
    </location>
</feature>
<feature type="transmembrane region" description="Helical" evidence="8">
    <location>
        <begin position="72"/>
        <end position="92"/>
    </location>
</feature>
<dbReference type="GO" id="GO:0005886">
    <property type="term" value="C:plasma membrane"/>
    <property type="evidence" value="ECO:0007669"/>
    <property type="project" value="TreeGrafter"/>
</dbReference>
<feature type="transmembrane region" description="Helical" evidence="8">
    <location>
        <begin position="230"/>
        <end position="251"/>
    </location>
</feature>
<dbReference type="RefSeq" id="WP_066746014.1">
    <property type="nucleotide sequence ID" value="NZ_CP016757.1"/>
</dbReference>
<dbReference type="AlphaFoldDB" id="A0A1B2I6F1"/>
<feature type="transmembrane region" description="Helical" evidence="8">
    <location>
        <begin position="118"/>
        <end position="146"/>
    </location>
</feature>
<dbReference type="Proteomes" id="UP000093044">
    <property type="component" value="Chromosome"/>
</dbReference>
<evidence type="ECO:0000313" key="9">
    <source>
        <dbReference type="EMBL" id="ANZ45540.1"/>
    </source>
</evidence>
<dbReference type="Pfam" id="PF00474">
    <property type="entry name" value="SSF"/>
    <property type="match status" value="1"/>
</dbReference>
<feature type="transmembrane region" description="Helical" evidence="8">
    <location>
        <begin position="263"/>
        <end position="282"/>
    </location>
</feature>
<evidence type="ECO:0000256" key="5">
    <source>
        <dbReference type="ARBA" id="ARBA00022989"/>
    </source>
</evidence>
<evidence type="ECO:0000256" key="4">
    <source>
        <dbReference type="ARBA" id="ARBA00022692"/>
    </source>
</evidence>
<dbReference type="OrthoDB" id="9781232at2"/>
<dbReference type="Gene3D" id="1.20.1730.10">
    <property type="entry name" value="Sodium/glucose cotransporter"/>
    <property type="match status" value="1"/>
</dbReference>
<gene>
    <name evidence="9" type="ORF">BED41_10930</name>
</gene>
<comment type="subcellular location">
    <subcellularLocation>
        <location evidence="1">Membrane</location>
        <topology evidence="1">Multi-pass membrane protein</topology>
    </subcellularLocation>
</comment>
<dbReference type="PANTHER" id="PTHR48086">
    <property type="entry name" value="SODIUM/PROLINE SYMPORTER-RELATED"/>
    <property type="match status" value="1"/>
</dbReference>
<evidence type="ECO:0000256" key="1">
    <source>
        <dbReference type="ARBA" id="ARBA00004141"/>
    </source>
</evidence>
<feature type="transmembrane region" description="Helical" evidence="8">
    <location>
        <begin position="413"/>
        <end position="431"/>
    </location>
</feature>
<feature type="transmembrane region" description="Helical" evidence="8">
    <location>
        <begin position="39"/>
        <end position="66"/>
    </location>
</feature>
<reference evidence="9" key="1">
    <citation type="submission" date="2016-08" db="EMBL/GenBank/DDBJ databases">
        <title>Complete genome of Cloacibacillus porcorum.</title>
        <authorList>
            <person name="Looft T."/>
            <person name="Bayles D.O."/>
            <person name="Alt D.P."/>
        </authorList>
    </citation>
    <scope>NUCLEOTIDE SEQUENCE [LARGE SCALE GENOMIC DNA]</scope>
    <source>
        <strain evidence="9">CL-84</strain>
    </source>
</reference>
<dbReference type="STRING" id="1197717.BED41_10930"/>
<keyword evidence="3" id="KW-0813">Transport</keyword>
<dbReference type="InterPro" id="IPR050277">
    <property type="entry name" value="Sodium:Solute_Symporter"/>
</dbReference>
<feature type="transmembrane region" description="Helical" evidence="8">
    <location>
        <begin position="6"/>
        <end position="27"/>
    </location>
</feature>
<protein>
    <recommendedName>
        <fullName evidence="11">Sodium:solute symporter</fullName>
    </recommendedName>
</protein>
<dbReference type="GeneID" id="83058361"/>
<dbReference type="PROSITE" id="PS50283">
    <property type="entry name" value="NA_SOLUT_SYMP_3"/>
    <property type="match status" value="1"/>
</dbReference>
<dbReference type="EMBL" id="CP016757">
    <property type="protein sequence ID" value="ANZ45540.1"/>
    <property type="molecule type" value="Genomic_DNA"/>
</dbReference>
<evidence type="ECO:0000256" key="7">
    <source>
        <dbReference type="RuleBase" id="RU362091"/>
    </source>
</evidence>
<comment type="similarity">
    <text evidence="2 7">Belongs to the sodium:solute symporter (SSF) (TC 2.A.21) family.</text>
</comment>
<keyword evidence="6 8" id="KW-0472">Membrane</keyword>
<proteinExistence type="inferred from homology"/>
<dbReference type="GO" id="GO:0022857">
    <property type="term" value="F:transmembrane transporter activity"/>
    <property type="evidence" value="ECO:0007669"/>
    <property type="project" value="InterPro"/>
</dbReference>
<sequence>MLLFYISAFALLALFVGTGIVIGSRGAGKKDYSLGGRKAGAAGVTGILLGALVGGASTVGTVQMAYTYGMTAWWFTLGGGIGCLLLGLRFAVPLRSSEITTIADYLERSYGGSRCGSAIAFTATISSSIGTFISICAQFLACLALIRGVLPLPAWSAAIVAALSIWGFIAAGGMKSFSTLGTAKIFILYIVLVICAGAAYYHGGSFAATAKTLGFHPWFNLFGRGFFPELGYLASMIVGVFTTQIYIQSFAAAKDAAAARTGAFASAVLMPPMGLLGAWIGLSVRASGVEIAPDRVLSWFIMESFPPLFGGLIWGGVLITVVGCAAGLILGIATNITKNFIPKKIMERYASKDSAIQQGLVILMIILAALSGVGGAGSMILEWSFVSMGLRGAGTFFPFVLAVLKPGFLSPPWALASSIGGLVGMLLWAAAGLPQDPLFAGLAVSALCVAAGVALGKRNLPL</sequence>
<accession>A0A1B2I6F1</accession>
<keyword evidence="5 8" id="KW-1133">Transmembrane helix</keyword>
<keyword evidence="10" id="KW-1185">Reference proteome</keyword>
<dbReference type="PANTHER" id="PTHR48086:SF7">
    <property type="entry name" value="SODIUM-SOLUTE SYMPORTER-RELATED"/>
    <property type="match status" value="1"/>
</dbReference>
<evidence type="ECO:0000256" key="2">
    <source>
        <dbReference type="ARBA" id="ARBA00006434"/>
    </source>
</evidence>
<name>A0A1B2I6F1_9BACT</name>
<keyword evidence="4 8" id="KW-0812">Transmembrane</keyword>
<evidence type="ECO:0000256" key="8">
    <source>
        <dbReference type="SAM" id="Phobius"/>
    </source>
</evidence>
<evidence type="ECO:0000256" key="6">
    <source>
        <dbReference type="ARBA" id="ARBA00023136"/>
    </source>
</evidence>
<dbReference type="InterPro" id="IPR038377">
    <property type="entry name" value="Na/Glc_symporter_sf"/>
</dbReference>
<dbReference type="KEGG" id="cpor:BED41_10930"/>
<feature type="transmembrane region" description="Helical" evidence="8">
    <location>
        <begin position="312"/>
        <end position="334"/>
    </location>
</feature>
<feature type="transmembrane region" description="Helical" evidence="8">
    <location>
        <begin position="437"/>
        <end position="456"/>
    </location>
</feature>
<feature type="transmembrane region" description="Helical" evidence="8">
    <location>
        <begin position="152"/>
        <end position="174"/>
    </location>
</feature>